<proteinExistence type="predicted"/>
<evidence type="ECO:0000313" key="2">
    <source>
        <dbReference type="Proteomes" id="UP000789831"/>
    </source>
</evidence>
<name>A0A9N9GNY8_9GLOM</name>
<accession>A0A9N9GNY8</accession>
<gene>
    <name evidence="1" type="ORF">AGERDE_LOCUS9814</name>
</gene>
<dbReference type="EMBL" id="CAJVPL010002622">
    <property type="protein sequence ID" value="CAG8615626.1"/>
    <property type="molecule type" value="Genomic_DNA"/>
</dbReference>
<dbReference type="Proteomes" id="UP000789831">
    <property type="component" value="Unassembled WGS sequence"/>
</dbReference>
<sequence>MADETASLDMIYPKGSSTRGVQGRSDSLSGVEGSFTFDVIHRRENVRIGQIKLKFNCSYDSNRYPRSTSYDIIHDYVDYIQIRTENHWGGYGHGTNTCKFFVSTSKNERAKEEIKNYVKSQGRDEY</sequence>
<dbReference type="AlphaFoldDB" id="A0A9N9GNY8"/>
<organism evidence="1 2">
    <name type="scientific">Ambispora gerdemannii</name>
    <dbReference type="NCBI Taxonomy" id="144530"/>
    <lineage>
        <taxon>Eukaryota</taxon>
        <taxon>Fungi</taxon>
        <taxon>Fungi incertae sedis</taxon>
        <taxon>Mucoromycota</taxon>
        <taxon>Glomeromycotina</taxon>
        <taxon>Glomeromycetes</taxon>
        <taxon>Archaeosporales</taxon>
        <taxon>Ambisporaceae</taxon>
        <taxon>Ambispora</taxon>
    </lineage>
</organism>
<protein>
    <submittedName>
        <fullName evidence="1">6949_t:CDS:1</fullName>
    </submittedName>
</protein>
<keyword evidence="2" id="KW-1185">Reference proteome</keyword>
<comment type="caution">
    <text evidence="1">The sequence shown here is derived from an EMBL/GenBank/DDBJ whole genome shotgun (WGS) entry which is preliminary data.</text>
</comment>
<evidence type="ECO:0000313" key="1">
    <source>
        <dbReference type="EMBL" id="CAG8615626.1"/>
    </source>
</evidence>
<reference evidence="1" key="1">
    <citation type="submission" date="2021-06" db="EMBL/GenBank/DDBJ databases">
        <authorList>
            <person name="Kallberg Y."/>
            <person name="Tangrot J."/>
            <person name="Rosling A."/>
        </authorList>
    </citation>
    <scope>NUCLEOTIDE SEQUENCE</scope>
    <source>
        <strain evidence="1">MT106</strain>
    </source>
</reference>
<dbReference type="OrthoDB" id="2434039at2759"/>